<protein>
    <submittedName>
        <fullName evidence="1">1964_t:CDS:1</fullName>
    </submittedName>
</protein>
<dbReference type="AlphaFoldDB" id="A0A9N9ACK0"/>
<dbReference type="OrthoDB" id="2390061at2759"/>
<evidence type="ECO:0000313" key="1">
    <source>
        <dbReference type="EMBL" id="CAG8525378.1"/>
    </source>
</evidence>
<reference evidence="1" key="1">
    <citation type="submission" date="2021-06" db="EMBL/GenBank/DDBJ databases">
        <authorList>
            <person name="Kallberg Y."/>
            <person name="Tangrot J."/>
            <person name="Rosling A."/>
        </authorList>
    </citation>
    <scope>NUCLEOTIDE SEQUENCE</scope>
    <source>
        <strain evidence="1">UK204</strain>
    </source>
</reference>
<name>A0A9N9ACK0_9GLOM</name>
<dbReference type="EMBL" id="CAJVPQ010000994">
    <property type="protein sequence ID" value="CAG8525378.1"/>
    <property type="molecule type" value="Genomic_DNA"/>
</dbReference>
<sequence>MQGICHSQIPYQIANELATEVKQLEKIQEQKGFELILEDIKKLIVNKSLILQVKVQLQLIMQYINLRLNDLKSIDASKNFAISIRKREYQI</sequence>
<accession>A0A9N9ACK0</accession>
<gene>
    <name evidence="1" type="ORF">FCALED_LOCUS4910</name>
</gene>
<organism evidence="1 2">
    <name type="scientific">Funneliformis caledonium</name>
    <dbReference type="NCBI Taxonomy" id="1117310"/>
    <lineage>
        <taxon>Eukaryota</taxon>
        <taxon>Fungi</taxon>
        <taxon>Fungi incertae sedis</taxon>
        <taxon>Mucoromycota</taxon>
        <taxon>Glomeromycotina</taxon>
        <taxon>Glomeromycetes</taxon>
        <taxon>Glomerales</taxon>
        <taxon>Glomeraceae</taxon>
        <taxon>Funneliformis</taxon>
    </lineage>
</organism>
<dbReference type="Proteomes" id="UP000789570">
    <property type="component" value="Unassembled WGS sequence"/>
</dbReference>
<evidence type="ECO:0000313" key="2">
    <source>
        <dbReference type="Proteomes" id="UP000789570"/>
    </source>
</evidence>
<comment type="caution">
    <text evidence="1">The sequence shown here is derived from an EMBL/GenBank/DDBJ whole genome shotgun (WGS) entry which is preliminary data.</text>
</comment>
<keyword evidence="2" id="KW-1185">Reference proteome</keyword>
<proteinExistence type="predicted"/>